<keyword evidence="1" id="KW-0472">Membrane</keyword>
<evidence type="ECO:0000313" key="4">
    <source>
        <dbReference type="Proteomes" id="UP000286732"/>
    </source>
</evidence>
<dbReference type="AlphaFoldDB" id="A0A432GAW2"/>
<reference evidence="3 4" key="1">
    <citation type="submission" date="2018-06" db="EMBL/GenBank/DDBJ databases">
        <title>Combined omics and stable isotope probing to characterize newly discovered Mariana Back-Arc vent microbial communities.</title>
        <authorList>
            <person name="Trembath-Reichert E."/>
            <person name="Huber J.A."/>
        </authorList>
    </citation>
    <scope>NUCLEOTIDE SEQUENCE [LARGE SCALE GENOMIC DNA]</scope>
    <source>
        <strain evidence="3">MAG 63_2</strain>
    </source>
</reference>
<feature type="transmembrane region" description="Helical" evidence="1">
    <location>
        <begin position="42"/>
        <end position="63"/>
    </location>
</feature>
<dbReference type="EMBL" id="QNZM01000149">
    <property type="protein sequence ID" value="RTZ80742.1"/>
    <property type="molecule type" value="Genomic_DNA"/>
</dbReference>
<proteinExistence type="predicted"/>
<dbReference type="Pfam" id="PF07331">
    <property type="entry name" value="TctB"/>
    <property type="match status" value="1"/>
</dbReference>
<name>A0A432GAW2_9DELT</name>
<feature type="transmembrane region" description="Helical" evidence="1">
    <location>
        <begin position="111"/>
        <end position="128"/>
    </location>
</feature>
<feature type="transmembrane region" description="Helical" evidence="1">
    <location>
        <begin position="12"/>
        <end position="30"/>
    </location>
</feature>
<feature type="transmembrane region" description="Helical" evidence="1">
    <location>
        <begin position="135"/>
        <end position="155"/>
    </location>
</feature>
<feature type="transmembrane region" description="Helical" evidence="1">
    <location>
        <begin position="83"/>
        <end position="105"/>
    </location>
</feature>
<comment type="caution">
    <text evidence="3">The sequence shown here is derived from an EMBL/GenBank/DDBJ whole genome shotgun (WGS) entry which is preliminary data.</text>
</comment>
<evidence type="ECO:0000313" key="3">
    <source>
        <dbReference type="EMBL" id="RTZ80742.1"/>
    </source>
</evidence>
<evidence type="ECO:0000256" key="1">
    <source>
        <dbReference type="SAM" id="Phobius"/>
    </source>
</evidence>
<accession>A0A432GAW2</accession>
<keyword evidence="1" id="KW-1133">Transmembrane helix</keyword>
<evidence type="ECO:0000259" key="2">
    <source>
        <dbReference type="Pfam" id="PF07331"/>
    </source>
</evidence>
<dbReference type="Proteomes" id="UP000286732">
    <property type="component" value="Unassembled WGS sequence"/>
</dbReference>
<dbReference type="InterPro" id="IPR009936">
    <property type="entry name" value="DUF1468"/>
</dbReference>
<gene>
    <name evidence="3" type="ORF">DSY98_03870</name>
</gene>
<keyword evidence="1" id="KW-0812">Transmembrane</keyword>
<feature type="domain" description="DUF1468" evidence="2">
    <location>
        <begin position="16"/>
        <end position="160"/>
    </location>
</feature>
<sequence>MSKLKTNHKVETLIWLTIVAVFFVFSFEFNQEIEIYKFGATGWPRVILGLLLLVTLGNFLHLYKKGSEAQLGRVGISDVEEEISYDGIGSIQKLIAILALPLIFAWSLKPVGFYSATPVFIALTIMLLGEKRIKWVLGITLFIYLVLILLFMVILNAPLPQGNISPFYDFSAFMLTLNTKLHQSLNY</sequence>
<organism evidence="3 4">
    <name type="scientific">SAR324 cluster bacterium</name>
    <dbReference type="NCBI Taxonomy" id="2024889"/>
    <lineage>
        <taxon>Bacteria</taxon>
        <taxon>Deltaproteobacteria</taxon>
        <taxon>SAR324 cluster</taxon>
    </lineage>
</organism>
<protein>
    <submittedName>
        <fullName evidence="3">Tripartite tricarboxylate transporter TctB family protein</fullName>
    </submittedName>
</protein>